<dbReference type="SUPFAM" id="SSF47384">
    <property type="entry name" value="Homodimeric domain of signal transducing histidine kinase"/>
    <property type="match status" value="1"/>
</dbReference>
<dbReference type="PANTHER" id="PTHR43047:SF9">
    <property type="entry name" value="HISTIDINE KINASE"/>
    <property type="match status" value="1"/>
</dbReference>
<dbReference type="PROSITE" id="PS50109">
    <property type="entry name" value="HIS_KIN"/>
    <property type="match status" value="1"/>
</dbReference>
<dbReference type="PANTHER" id="PTHR43047">
    <property type="entry name" value="TWO-COMPONENT HISTIDINE PROTEIN KINASE"/>
    <property type="match status" value="1"/>
</dbReference>
<feature type="domain" description="Histidine kinase" evidence="8">
    <location>
        <begin position="250"/>
        <end position="463"/>
    </location>
</feature>
<keyword evidence="5 10" id="KW-0418">Kinase</keyword>
<dbReference type="PRINTS" id="PR00344">
    <property type="entry name" value="BCTRLSENSOR"/>
</dbReference>
<sequence>MGAVKRLRVVPSLAEPDDGAAATERRGPGRRSAEARIDAAVRHGGWLIAWLALWLALVTGRLQPQGGRALAGLAGVAVVLLLVWLALTLAWLGLRWRLPRRSADKRPWWRAWQGVAGLNLLLPGLLPWLWPSFGQAFDLAAWAAVQLMLVAGCIAALPMLPWLGRLASLGLLSGATAIALAGPDRRVAAAGVALAGAVSLFGWLASGSAGRRWMRRTAELIETGERLRRVSSERDAAQRADADKRRFVAAASHDLRQPMHALGLFVATLERHLKGTADEALVRNMMRSIEALDRSFGALLDLSRLEAGAVQPNVQRFPLRDVFRRLHMHFAGQAEELGLGLRFSAGGKAVNSDPQLLERILSNLIQNALRYTREGGVVVVARSAAHQIRLEVWDTGRGISEADLPRVFDEFYRVPDSARSHIQGLGMGLAIVKRLVALLGHTLEVSSQPGRGTMFRIGIASGPMAEVEDATAAADTLPAPFVEARCVLLVDDEAPIREGLWMLLTEWGFEPVAVADLAGAEAAAHALGDRLDLVISDLHLQHGEDGLDVIERVRQVCGRQVAAILVTGDTSPAEIRRASASGHRVLFKPVQPSKLFNVLRALVD</sequence>
<dbReference type="InterPro" id="IPR005467">
    <property type="entry name" value="His_kinase_dom"/>
</dbReference>
<evidence type="ECO:0000256" key="6">
    <source>
        <dbReference type="PROSITE-ProRule" id="PRU00169"/>
    </source>
</evidence>
<keyword evidence="4 10" id="KW-0808">Transferase</keyword>
<dbReference type="SUPFAM" id="SSF55874">
    <property type="entry name" value="ATPase domain of HSP90 chaperone/DNA topoisomerase II/histidine kinase"/>
    <property type="match status" value="1"/>
</dbReference>
<dbReference type="InterPro" id="IPR003594">
    <property type="entry name" value="HATPase_dom"/>
</dbReference>
<dbReference type="eggNOG" id="COG2205">
    <property type="taxonomic scope" value="Bacteria"/>
</dbReference>
<keyword evidence="7" id="KW-1133">Transmembrane helix</keyword>
<evidence type="ECO:0000256" key="3">
    <source>
        <dbReference type="ARBA" id="ARBA00022553"/>
    </source>
</evidence>
<feature type="transmembrane region" description="Helical" evidence="7">
    <location>
        <begin position="187"/>
        <end position="206"/>
    </location>
</feature>
<accession>B1XXM9</accession>
<dbReference type="Pfam" id="PF00072">
    <property type="entry name" value="Response_reg"/>
    <property type="match status" value="1"/>
</dbReference>
<dbReference type="GO" id="GO:0005886">
    <property type="term" value="C:plasma membrane"/>
    <property type="evidence" value="ECO:0007669"/>
    <property type="project" value="TreeGrafter"/>
</dbReference>
<dbReference type="GO" id="GO:0009927">
    <property type="term" value="F:histidine phosphotransfer kinase activity"/>
    <property type="evidence" value="ECO:0007669"/>
    <property type="project" value="TreeGrafter"/>
</dbReference>
<evidence type="ECO:0000256" key="5">
    <source>
        <dbReference type="ARBA" id="ARBA00022777"/>
    </source>
</evidence>
<dbReference type="EC" id="2.7.13.3" evidence="2"/>
<feature type="domain" description="Response regulatory" evidence="9">
    <location>
        <begin position="486"/>
        <end position="603"/>
    </location>
</feature>
<evidence type="ECO:0000256" key="2">
    <source>
        <dbReference type="ARBA" id="ARBA00012438"/>
    </source>
</evidence>
<dbReference type="InterPro" id="IPR011006">
    <property type="entry name" value="CheY-like_superfamily"/>
</dbReference>
<dbReference type="HOGENOM" id="CLU_000445_114_75_4"/>
<dbReference type="Proteomes" id="UP000001693">
    <property type="component" value="Chromosome"/>
</dbReference>
<dbReference type="EMBL" id="CP001013">
    <property type="protein sequence ID" value="ACB36348.1"/>
    <property type="molecule type" value="Genomic_DNA"/>
</dbReference>
<dbReference type="Pfam" id="PF00512">
    <property type="entry name" value="HisKA"/>
    <property type="match status" value="1"/>
</dbReference>
<dbReference type="FunFam" id="3.30.565.10:FF:000049">
    <property type="entry name" value="Two-component sensor histidine kinase"/>
    <property type="match status" value="1"/>
</dbReference>
<reference evidence="10 11" key="1">
    <citation type="submission" date="2008-03" db="EMBL/GenBank/DDBJ databases">
        <title>Complete sequence of Leptothrix cholodnii SP-6.</title>
        <authorList>
            <consortium name="US DOE Joint Genome Institute"/>
            <person name="Copeland A."/>
            <person name="Lucas S."/>
            <person name="Lapidus A."/>
            <person name="Glavina del Rio T."/>
            <person name="Dalin E."/>
            <person name="Tice H."/>
            <person name="Bruce D."/>
            <person name="Goodwin L."/>
            <person name="Pitluck S."/>
            <person name="Chertkov O."/>
            <person name="Brettin T."/>
            <person name="Detter J.C."/>
            <person name="Han C."/>
            <person name="Kuske C.R."/>
            <person name="Schmutz J."/>
            <person name="Larimer F."/>
            <person name="Land M."/>
            <person name="Hauser L."/>
            <person name="Kyrpides N."/>
            <person name="Lykidis A."/>
            <person name="Emerson D."/>
            <person name="Richardson P."/>
        </authorList>
    </citation>
    <scope>NUCLEOTIDE SEQUENCE [LARGE SCALE GENOMIC DNA]</scope>
    <source>
        <strain evidence="11">ATCC 51168 / LMG 8142 / SP-6</strain>
    </source>
</reference>
<dbReference type="SMART" id="SM00448">
    <property type="entry name" value="REC"/>
    <property type="match status" value="1"/>
</dbReference>
<feature type="transmembrane region" description="Helical" evidence="7">
    <location>
        <begin position="69"/>
        <end position="94"/>
    </location>
</feature>
<dbReference type="GO" id="GO:0000155">
    <property type="term" value="F:phosphorelay sensor kinase activity"/>
    <property type="evidence" value="ECO:0007669"/>
    <property type="project" value="InterPro"/>
</dbReference>
<dbReference type="Gene3D" id="1.10.287.130">
    <property type="match status" value="1"/>
</dbReference>
<organism evidence="10 11">
    <name type="scientific">Leptothrix cholodnii (strain ATCC 51168 / LMG 8142 / SP-6)</name>
    <name type="common">Leptothrix discophora (strain SP-6)</name>
    <dbReference type="NCBI Taxonomy" id="395495"/>
    <lineage>
        <taxon>Bacteria</taxon>
        <taxon>Pseudomonadati</taxon>
        <taxon>Pseudomonadota</taxon>
        <taxon>Betaproteobacteria</taxon>
        <taxon>Burkholderiales</taxon>
        <taxon>Sphaerotilaceae</taxon>
        <taxon>Leptothrix</taxon>
    </lineage>
</organism>
<dbReference type="SMART" id="SM00388">
    <property type="entry name" value="HisKA"/>
    <property type="match status" value="1"/>
</dbReference>
<gene>
    <name evidence="10" type="ordered locus">Lcho_4096</name>
</gene>
<dbReference type="Pfam" id="PF02518">
    <property type="entry name" value="HATPase_c"/>
    <property type="match status" value="1"/>
</dbReference>
<dbReference type="eggNOG" id="COG0784">
    <property type="taxonomic scope" value="Bacteria"/>
</dbReference>
<keyword evidence="11" id="KW-1185">Reference proteome</keyword>
<dbReference type="Gene3D" id="3.40.50.2300">
    <property type="match status" value="1"/>
</dbReference>
<dbReference type="InterPro" id="IPR003661">
    <property type="entry name" value="HisK_dim/P_dom"/>
</dbReference>
<evidence type="ECO:0000259" key="9">
    <source>
        <dbReference type="PROSITE" id="PS50110"/>
    </source>
</evidence>
<dbReference type="AlphaFoldDB" id="B1XXM9"/>
<keyword evidence="3 6" id="KW-0597">Phosphoprotein</keyword>
<dbReference type="InterPro" id="IPR036097">
    <property type="entry name" value="HisK_dim/P_sf"/>
</dbReference>
<dbReference type="SUPFAM" id="SSF52172">
    <property type="entry name" value="CheY-like"/>
    <property type="match status" value="1"/>
</dbReference>
<dbReference type="InterPro" id="IPR001789">
    <property type="entry name" value="Sig_transdc_resp-reg_receiver"/>
</dbReference>
<comment type="catalytic activity">
    <reaction evidence="1">
        <text>ATP + protein L-histidine = ADP + protein N-phospho-L-histidine.</text>
        <dbReference type="EC" id="2.7.13.3"/>
    </reaction>
</comment>
<evidence type="ECO:0000313" key="10">
    <source>
        <dbReference type="EMBL" id="ACB36348.1"/>
    </source>
</evidence>
<dbReference type="CDD" id="cd00075">
    <property type="entry name" value="HATPase"/>
    <property type="match status" value="1"/>
</dbReference>
<feature type="transmembrane region" description="Helical" evidence="7">
    <location>
        <begin position="39"/>
        <end position="57"/>
    </location>
</feature>
<feature type="modified residue" description="4-aspartylphosphate" evidence="6">
    <location>
        <position position="537"/>
    </location>
</feature>
<keyword evidence="7" id="KW-0472">Membrane</keyword>
<keyword evidence="7" id="KW-0812">Transmembrane</keyword>
<evidence type="ECO:0000259" key="8">
    <source>
        <dbReference type="PROSITE" id="PS50109"/>
    </source>
</evidence>
<dbReference type="Gene3D" id="3.30.565.10">
    <property type="entry name" value="Histidine kinase-like ATPase, C-terminal domain"/>
    <property type="match status" value="1"/>
</dbReference>
<dbReference type="KEGG" id="lch:Lcho_4096"/>
<evidence type="ECO:0000256" key="7">
    <source>
        <dbReference type="SAM" id="Phobius"/>
    </source>
</evidence>
<protein>
    <recommendedName>
        <fullName evidence="2">histidine kinase</fullName>
        <ecNumber evidence="2">2.7.13.3</ecNumber>
    </recommendedName>
</protein>
<feature type="transmembrane region" description="Helical" evidence="7">
    <location>
        <begin position="115"/>
        <end position="133"/>
    </location>
</feature>
<name>B1XXM9_LEPCP</name>
<evidence type="ECO:0000313" key="11">
    <source>
        <dbReference type="Proteomes" id="UP000001693"/>
    </source>
</evidence>
<dbReference type="InterPro" id="IPR036890">
    <property type="entry name" value="HATPase_C_sf"/>
</dbReference>
<evidence type="ECO:0000256" key="4">
    <source>
        <dbReference type="ARBA" id="ARBA00022679"/>
    </source>
</evidence>
<evidence type="ECO:0000256" key="1">
    <source>
        <dbReference type="ARBA" id="ARBA00000085"/>
    </source>
</evidence>
<dbReference type="CDD" id="cd00156">
    <property type="entry name" value="REC"/>
    <property type="match status" value="1"/>
</dbReference>
<dbReference type="SMART" id="SM00387">
    <property type="entry name" value="HATPase_c"/>
    <property type="match status" value="1"/>
</dbReference>
<dbReference type="CDD" id="cd00082">
    <property type="entry name" value="HisKA"/>
    <property type="match status" value="1"/>
</dbReference>
<feature type="transmembrane region" description="Helical" evidence="7">
    <location>
        <begin position="139"/>
        <end position="157"/>
    </location>
</feature>
<dbReference type="InterPro" id="IPR004358">
    <property type="entry name" value="Sig_transdc_His_kin-like_C"/>
</dbReference>
<dbReference type="PROSITE" id="PS50110">
    <property type="entry name" value="RESPONSE_REGULATORY"/>
    <property type="match status" value="1"/>
</dbReference>
<proteinExistence type="predicted"/>
<dbReference type="STRING" id="395495.Lcho_4096"/>